<accession>A0ABT5XR97</accession>
<evidence type="ECO:0000313" key="5">
    <source>
        <dbReference type="Proteomes" id="UP001217083"/>
    </source>
</evidence>
<name>A0ABT5XR97_9FLAO</name>
<dbReference type="InterPro" id="IPR036188">
    <property type="entry name" value="FAD/NAD-bd_sf"/>
</dbReference>
<organism evidence="4 5">
    <name type="scientific">Flagellimonas okinawensis</name>
    <dbReference type="NCBI Taxonomy" id="3031324"/>
    <lineage>
        <taxon>Bacteria</taxon>
        <taxon>Pseudomonadati</taxon>
        <taxon>Bacteroidota</taxon>
        <taxon>Flavobacteriia</taxon>
        <taxon>Flavobacteriales</taxon>
        <taxon>Flavobacteriaceae</taxon>
        <taxon>Flagellimonas</taxon>
    </lineage>
</organism>
<comment type="caution">
    <text evidence="4">The sequence shown here is derived from an EMBL/GenBank/DDBJ whole genome shotgun (WGS) entry which is preliminary data.</text>
</comment>
<gene>
    <name evidence="4" type="ORF">PY091_14460</name>
</gene>
<keyword evidence="2" id="KW-0472">Membrane</keyword>
<evidence type="ECO:0000256" key="2">
    <source>
        <dbReference type="SAM" id="Phobius"/>
    </source>
</evidence>
<dbReference type="RefSeq" id="WP_275650367.1">
    <property type="nucleotide sequence ID" value="NZ_JARFVA010000005.1"/>
</dbReference>
<dbReference type="Proteomes" id="UP001217083">
    <property type="component" value="Unassembled WGS sequence"/>
</dbReference>
<dbReference type="Gene3D" id="3.50.50.60">
    <property type="entry name" value="FAD/NAD(P)-binding domain"/>
    <property type="match status" value="2"/>
</dbReference>
<dbReference type="Pfam" id="PF01266">
    <property type="entry name" value="DAO"/>
    <property type="match status" value="1"/>
</dbReference>
<keyword evidence="2" id="KW-1133">Transmembrane helix</keyword>
<dbReference type="PANTHER" id="PTHR13847:SF289">
    <property type="entry name" value="GLYCINE OXIDASE"/>
    <property type="match status" value="1"/>
</dbReference>
<evidence type="ECO:0000313" key="4">
    <source>
        <dbReference type="EMBL" id="MDF0708424.1"/>
    </source>
</evidence>
<dbReference type="EMBL" id="JARFVA010000005">
    <property type="protein sequence ID" value="MDF0708424.1"/>
    <property type="molecule type" value="Genomic_DNA"/>
</dbReference>
<keyword evidence="5" id="KW-1185">Reference proteome</keyword>
<feature type="transmembrane region" description="Helical" evidence="2">
    <location>
        <begin position="7"/>
        <end position="24"/>
    </location>
</feature>
<keyword evidence="1" id="KW-0560">Oxidoreductase</keyword>
<dbReference type="Gene3D" id="3.30.9.10">
    <property type="entry name" value="D-Amino Acid Oxidase, subunit A, domain 2"/>
    <property type="match status" value="1"/>
</dbReference>
<proteinExistence type="predicted"/>
<sequence length="418" mass="46062">MAKNKSVIVVGGGIVGLSTAYFLHKAGHQVTLLDKSDINAGASFVNAGYLTPSHIVSLAAPGMINTGIKYMFNSSSPFYMKPRLDMDFIKWAWYFKKSCTKEKVKRAMPVIRDINLLSRELYEGIQASGDLGDFKIGDQGLMMVYKTQEACDHEMEVVEKAAEMGLVGRHLSKEELQKIEPNVDFNAEGAILWECDRHTTPPLIMNRMVEYLENAGVTIHKNEEVTDITVSDSKISEVKTAKGSYRADEVVLAAGSWTSNLTKKLNLKLPLQAGKGYRINVEEPTQITMPAILMEKKIAVTPMEGFTRFAGTMEFSGINHQIRKERVEAIANGVEAYYKGLHIPEEAKNNAKCGLRPVSPDGLPYIGKSTNFDNLTIATGHAMMGWSLGPATGKLVTELISGVKTSMDISAFVPNRKF</sequence>
<feature type="domain" description="FAD dependent oxidoreductase" evidence="3">
    <location>
        <begin position="7"/>
        <end position="399"/>
    </location>
</feature>
<dbReference type="SUPFAM" id="SSF54373">
    <property type="entry name" value="FAD-linked reductases, C-terminal domain"/>
    <property type="match status" value="1"/>
</dbReference>
<protein>
    <submittedName>
        <fullName evidence="4">FAD-dependent oxidoreductase</fullName>
    </submittedName>
</protein>
<keyword evidence="2" id="KW-0812">Transmembrane</keyword>
<evidence type="ECO:0000259" key="3">
    <source>
        <dbReference type="Pfam" id="PF01266"/>
    </source>
</evidence>
<reference evidence="4 5" key="1">
    <citation type="submission" date="2023-03" db="EMBL/GenBank/DDBJ databases">
        <title>Muricauda XX sp. nov. and Muricauda XXX sp. nov., two novel species isolated from Okinawa Trough.</title>
        <authorList>
            <person name="Cao W."/>
            <person name="Deng X."/>
        </authorList>
    </citation>
    <scope>NUCLEOTIDE SEQUENCE [LARGE SCALE GENOMIC DNA]</scope>
    <source>
        <strain evidence="4 5">81s02</strain>
    </source>
</reference>
<dbReference type="SUPFAM" id="SSF51905">
    <property type="entry name" value="FAD/NAD(P)-binding domain"/>
    <property type="match status" value="1"/>
</dbReference>
<evidence type="ECO:0000256" key="1">
    <source>
        <dbReference type="ARBA" id="ARBA00023002"/>
    </source>
</evidence>
<dbReference type="PANTHER" id="PTHR13847">
    <property type="entry name" value="SARCOSINE DEHYDROGENASE-RELATED"/>
    <property type="match status" value="1"/>
</dbReference>
<dbReference type="InterPro" id="IPR006076">
    <property type="entry name" value="FAD-dep_OxRdtase"/>
</dbReference>